<dbReference type="GO" id="GO:0019752">
    <property type="term" value="P:carboxylic acid metabolic process"/>
    <property type="evidence" value="ECO:0007669"/>
    <property type="project" value="UniProtKB-ARBA"/>
</dbReference>
<dbReference type="Gene3D" id="3.40.605.10">
    <property type="entry name" value="Aldehyde Dehydrogenase, Chain A, domain 1"/>
    <property type="match status" value="1"/>
</dbReference>
<keyword evidence="3" id="KW-0520">NAD</keyword>
<dbReference type="Pfam" id="PF01798">
    <property type="entry name" value="Nop"/>
    <property type="match status" value="1"/>
</dbReference>
<keyword evidence="8" id="KW-1185">Reference proteome</keyword>
<feature type="domain" description="Nop" evidence="6">
    <location>
        <begin position="268"/>
        <end position="386"/>
    </location>
</feature>
<accession>A0A811Q0M6</accession>
<evidence type="ECO:0000259" key="6">
    <source>
        <dbReference type="PROSITE" id="PS51358"/>
    </source>
</evidence>
<sequence length="956" mass="103966">MRHPWLGRKESGGLLGVGVHLSIKGFGYAVNKTSKEIGPPKAAGLLIRQWLPAIQPWPLATNPPRHCLAILRAPHATHANHAISPSFPIWIKASVADSFMADLDELLDREDYPEVENAEAENLEEDADDNLPDLKSLDLDSVSKLQKTQRYKDIMQKVEDALERGISDSNQGAILEDQEYQLVFYCNALSVDIDNEITIIHNFIRDKFKLKHPLLESRVHHPIDYARVVRKIGNEMDLTLVDLKGILPSADIMWITMAESTTSREPLSEDNLVNTIEAAVASKLMSRAGGLEALAKMPACNVLLLGAKKTNLSGFSTASMQSRIGYLEQTEVFQSTPPSLRPQASRLLAAKATLAAKIDSIRGDPTGTAGQNLFQEKSSESSGSRLGLTSSFAFTPVQFPLSFVLSVYIQLYFCGPVIHLFGDSFPQGIELSNPFAQGALLHRFSTAPAAAAATAEEPIQPAVEVKHTQLLINGNFVDAASGKTFPTLDPRTGEVIARVAEGDSEDIDRAARVAEGDSVDIDHRERCRMLLRFADLIERHAEEIAALETWDNGKTLAQAAGAEVPMVARCIRYYAGWADKIHSLVAPADGAHHVQVLHEPVGVAGQIIPWNFPLLMFAWKVGPALACGNTVVLKTAEQTPLSALYVANLLHEAGLPEGVLNVVSGFGPTAGAALCSHMGVDKLAFTGSTGTGQTVLELAARSNLKPVTLELGGKSPFVVMDDADVDQAVELAHHAVFFNQGQCCCAGSRTFVHERVYDEFVEKSKARALKRVVGDPFRSGVEQGPQIDGEQFNKILRYVQSGVDSGATLVTGGDRVGNRGFYIQPTVFADAKDEMKIAREEIFGPVQTILKFRAATRVLYFLACGSGMEEVIRRANAMHYGLAAGVFTQSLDAANTLSRALRAGTVWVNCYDVFDATIPFGDYKMSGIGREKGIYTIRNYLQTKAVVTPIKDPAWL</sequence>
<evidence type="ECO:0000256" key="5">
    <source>
        <dbReference type="RuleBase" id="RU003345"/>
    </source>
</evidence>
<dbReference type="SUPFAM" id="SSF53720">
    <property type="entry name" value="ALDH-like"/>
    <property type="match status" value="1"/>
</dbReference>
<protein>
    <recommendedName>
        <fullName evidence="6">Nop domain-containing protein</fullName>
    </recommendedName>
</protein>
<dbReference type="InterPro" id="IPR036070">
    <property type="entry name" value="Nop_dom_sf"/>
</dbReference>
<dbReference type="InterPro" id="IPR012976">
    <property type="entry name" value="NOSIC"/>
</dbReference>
<organism evidence="7 8">
    <name type="scientific">Miscanthus lutarioriparius</name>
    <dbReference type="NCBI Taxonomy" id="422564"/>
    <lineage>
        <taxon>Eukaryota</taxon>
        <taxon>Viridiplantae</taxon>
        <taxon>Streptophyta</taxon>
        <taxon>Embryophyta</taxon>
        <taxon>Tracheophyta</taxon>
        <taxon>Spermatophyta</taxon>
        <taxon>Magnoliopsida</taxon>
        <taxon>Liliopsida</taxon>
        <taxon>Poales</taxon>
        <taxon>Poaceae</taxon>
        <taxon>PACMAD clade</taxon>
        <taxon>Panicoideae</taxon>
        <taxon>Andropogonodae</taxon>
        <taxon>Andropogoneae</taxon>
        <taxon>Saccharinae</taxon>
        <taxon>Miscanthus</taxon>
    </lineage>
</organism>
<evidence type="ECO:0000313" key="7">
    <source>
        <dbReference type="EMBL" id="CAD6249631.1"/>
    </source>
</evidence>
<dbReference type="SMART" id="SM00931">
    <property type="entry name" value="NOSIC"/>
    <property type="match status" value="1"/>
</dbReference>
<proteinExistence type="inferred from homology"/>
<dbReference type="Proteomes" id="UP000604825">
    <property type="component" value="Unassembled WGS sequence"/>
</dbReference>
<comment type="caution">
    <text evidence="7">The sequence shown here is derived from an EMBL/GenBank/DDBJ whole genome shotgun (WGS) entry which is preliminary data.</text>
</comment>
<evidence type="ECO:0000256" key="3">
    <source>
        <dbReference type="ARBA" id="ARBA00023027"/>
    </source>
</evidence>
<dbReference type="Pfam" id="PF00171">
    <property type="entry name" value="Aldedh"/>
    <property type="match status" value="1"/>
</dbReference>
<dbReference type="AlphaFoldDB" id="A0A811Q0M6"/>
<dbReference type="EMBL" id="CAJGYO010000008">
    <property type="protein sequence ID" value="CAD6249631.1"/>
    <property type="molecule type" value="Genomic_DNA"/>
</dbReference>
<evidence type="ECO:0000313" key="8">
    <source>
        <dbReference type="Proteomes" id="UP000604825"/>
    </source>
</evidence>
<dbReference type="InterPro" id="IPR016161">
    <property type="entry name" value="Ald_DH/histidinol_DH"/>
</dbReference>
<name>A0A811Q0M6_9POAL</name>
<dbReference type="FunFam" id="3.40.605.10:FF:000011">
    <property type="entry name" value="ALD5p Mitochondrial aldehyde dehydrogenase"/>
    <property type="match status" value="1"/>
</dbReference>
<evidence type="ECO:0000256" key="4">
    <source>
        <dbReference type="PROSITE-ProRule" id="PRU10007"/>
    </source>
</evidence>
<dbReference type="Gene3D" id="1.10.287.4070">
    <property type="match status" value="1"/>
</dbReference>
<keyword evidence="2 5" id="KW-0560">Oxidoreductase</keyword>
<dbReference type="OrthoDB" id="310895at2759"/>
<dbReference type="PROSITE" id="PS51358">
    <property type="entry name" value="NOP"/>
    <property type="match status" value="1"/>
</dbReference>
<dbReference type="FunFam" id="3.40.309.10:FF:000001">
    <property type="entry name" value="Mitochondrial aldehyde dehydrogenase 2"/>
    <property type="match status" value="1"/>
</dbReference>
<dbReference type="Gene3D" id="3.40.309.10">
    <property type="entry name" value="Aldehyde Dehydrogenase, Chain A, domain 2"/>
    <property type="match status" value="1"/>
</dbReference>
<dbReference type="InterPro" id="IPR016163">
    <property type="entry name" value="Ald_DH_C"/>
</dbReference>
<dbReference type="InterPro" id="IPR016162">
    <property type="entry name" value="Ald_DH_N"/>
</dbReference>
<dbReference type="PROSITE" id="PS00687">
    <property type="entry name" value="ALDEHYDE_DEHYDR_GLU"/>
    <property type="match status" value="1"/>
</dbReference>
<dbReference type="InterPro" id="IPR029510">
    <property type="entry name" value="Ald_DH_CS_GLU"/>
</dbReference>
<reference evidence="7" key="1">
    <citation type="submission" date="2020-10" db="EMBL/GenBank/DDBJ databases">
        <authorList>
            <person name="Han B."/>
            <person name="Lu T."/>
            <person name="Zhao Q."/>
            <person name="Huang X."/>
            <person name="Zhao Y."/>
        </authorList>
    </citation>
    <scope>NUCLEOTIDE SEQUENCE</scope>
</reference>
<feature type="active site" evidence="4">
    <location>
        <position position="710"/>
    </location>
</feature>
<dbReference type="SUPFAM" id="SSF89124">
    <property type="entry name" value="Nop domain"/>
    <property type="match status" value="1"/>
</dbReference>
<dbReference type="InterPro" id="IPR016160">
    <property type="entry name" value="Ald_DH_CS_CYS"/>
</dbReference>
<evidence type="ECO:0000256" key="2">
    <source>
        <dbReference type="ARBA" id="ARBA00023002"/>
    </source>
</evidence>
<dbReference type="InterPro" id="IPR002687">
    <property type="entry name" value="Nop_dom"/>
</dbReference>
<dbReference type="GO" id="GO:0005739">
    <property type="term" value="C:mitochondrion"/>
    <property type="evidence" value="ECO:0007669"/>
    <property type="project" value="UniProtKB-ARBA"/>
</dbReference>
<gene>
    <name evidence="7" type="ORF">NCGR_LOCUS33446</name>
</gene>
<dbReference type="PANTHER" id="PTHR11699">
    <property type="entry name" value="ALDEHYDE DEHYDROGENASE-RELATED"/>
    <property type="match status" value="1"/>
</dbReference>
<comment type="similarity">
    <text evidence="1 5">Belongs to the aldehyde dehydrogenase family.</text>
</comment>
<dbReference type="GO" id="GO:0004029">
    <property type="term" value="F:aldehyde dehydrogenase (NAD+) activity"/>
    <property type="evidence" value="ECO:0007669"/>
    <property type="project" value="UniProtKB-ARBA"/>
</dbReference>
<dbReference type="InterPro" id="IPR015590">
    <property type="entry name" value="Aldehyde_DH_dom"/>
</dbReference>
<evidence type="ECO:0000256" key="1">
    <source>
        <dbReference type="ARBA" id="ARBA00009986"/>
    </source>
</evidence>
<dbReference type="PROSITE" id="PS00070">
    <property type="entry name" value="ALDEHYDE_DEHYDR_CYS"/>
    <property type="match status" value="1"/>
</dbReference>